<dbReference type="PANTHER" id="PTHR12992">
    <property type="entry name" value="NUDIX HYDROLASE"/>
    <property type="match status" value="1"/>
</dbReference>
<dbReference type="InterPro" id="IPR045121">
    <property type="entry name" value="CoAse"/>
</dbReference>
<comment type="cofactor">
    <cofactor evidence="2">
        <name>Mg(2+)</name>
        <dbReference type="ChEBI" id="CHEBI:18420"/>
    </cofactor>
</comment>
<evidence type="ECO:0000256" key="6">
    <source>
        <dbReference type="ARBA" id="ARBA00023211"/>
    </source>
</evidence>
<evidence type="ECO:0000313" key="9">
    <source>
        <dbReference type="Proteomes" id="UP001307889"/>
    </source>
</evidence>
<sequence>MAGKRSLASQAMLTVPLPPLESLMSSENIERTINRMKEMKVAQRPPSHENAKKAAILIPLCLIKDELSLLYTLRNADLKRHKGQVSFPGGMQDPEDGSLRITALRETEEEIGVDRKDVQVWGEGITYIGKEFTVLPVVGYLGRIEIDKMKVNPDEVAEVFAVPLKHFVNPANCEHTQFRYKDHCYVIPAYVNSKHRIWGITAIITHVFLSAFIPDHYKHKFYLIQPVKAAL</sequence>
<keyword evidence="3" id="KW-0479">Metal-binding</keyword>
<reference evidence="8 9" key="1">
    <citation type="submission" date="2023-09" db="EMBL/GenBank/DDBJ databases">
        <title>Nesidiocoris tenuis whole genome shotgun sequence.</title>
        <authorList>
            <person name="Shibata T."/>
            <person name="Shimoda M."/>
            <person name="Kobayashi T."/>
            <person name="Uehara T."/>
        </authorList>
    </citation>
    <scope>NUCLEOTIDE SEQUENCE [LARGE SCALE GENOMIC DNA]</scope>
    <source>
        <strain evidence="8 9">Japan</strain>
    </source>
</reference>
<dbReference type="Gene3D" id="3.90.79.10">
    <property type="entry name" value="Nucleoside Triphosphate Pyrophosphohydrolase"/>
    <property type="match status" value="1"/>
</dbReference>
<evidence type="ECO:0000256" key="5">
    <source>
        <dbReference type="ARBA" id="ARBA00022842"/>
    </source>
</evidence>
<name>A0ABN7ATQ1_9HEMI</name>
<dbReference type="PANTHER" id="PTHR12992:SF11">
    <property type="entry name" value="MITOCHONDRIAL COENZYME A DIPHOSPHATASE NUDT8"/>
    <property type="match status" value="1"/>
</dbReference>
<dbReference type="CDD" id="cd03426">
    <property type="entry name" value="NUDIX_CoAse_Nudt7"/>
    <property type="match status" value="1"/>
</dbReference>
<dbReference type="PROSITE" id="PS51462">
    <property type="entry name" value="NUDIX"/>
    <property type="match status" value="1"/>
</dbReference>
<dbReference type="SUPFAM" id="SSF55811">
    <property type="entry name" value="Nudix"/>
    <property type="match status" value="1"/>
</dbReference>
<evidence type="ECO:0000259" key="7">
    <source>
        <dbReference type="PROSITE" id="PS51462"/>
    </source>
</evidence>
<evidence type="ECO:0000256" key="3">
    <source>
        <dbReference type="ARBA" id="ARBA00022723"/>
    </source>
</evidence>
<keyword evidence="5" id="KW-0460">Magnesium</keyword>
<keyword evidence="6" id="KW-0464">Manganese</keyword>
<keyword evidence="4" id="KW-0378">Hydrolase</keyword>
<accession>A0ABN7ATQ1</accession>
<feature type="domain" description="Nudix hydrolase" evidence="7">
    <location>
        <begin position="51"/>
        <end position="186"/>
    </location>
</feature>
<dbReference type="EMBL" id="AP028913">
    <property type="protein sequence ID" value="BES94664.1"/>
    <property type="molecule type" value="Genomic_DNA"/>
</dbReference>
<organism evidence="8 9">
    <name type="scientific">Nesidiocoris tenuis</name>
    <dbReference type="NCBI Taxonomy" id="355587"/>
    <lineage>
        <taxon>Eukaryota</taxon>
        <taxon>Metazoa</taxon>
        <taxon>Ecdysozoa</taxon>
        <taxon>Arthropoda</taxon>
        <taxon>Hexapoda</taxon>
        <taxon>Insecta</taxon>
        <taxon>Pterygota</taxon>
        <taxon>Neoptera</taxon>
        <taxon>Paraneoptera</taxon>
        <taxon>Hemiptera</taxon>
        <taxon>Heteroptera</taxon>
        <taxon>Panheteroptera</taxon>
        <taxon>Cimicomorpha</taxon>
        <taxon>Miridae</taxon>
        <taxon>Dicyphina</taxon>
        <taxon>Nesidiocoris</taxon>
    </lineage>
</organism>
<evidence type="ECO:0000313" key="8">
    <source>
        <dbReference type="EMBL" id="BES94664.1"/>
    </source>
</evidence>
<keyword evidence="9" id="KW-1185">Reference proteome</keyword>
<gene>
    <name evidence="8" type="ORF">NTJ_07473</name>
</gene>
<proteinExistence type="predicted"/>
<dbReference type="InterPro" id="IPR000086">
    <property type="entry name" value="NUDIX_hydrolase_dom"/>
</dbReference>
<dbReference type="Pfam" id="PF00293">
    <property type="entry name" value="NUDIX"/>
    <property type="match status" value="1"/>
</dbReference>
<evidence type="ECO:0000256" key="1">
    <source>
        <dbReference type="ARBA" id="ARBA00001936"/>
    </source>
</evidence>
<comment type="cofactor">
    <cofactor evidence="1">
        <name>Mn(2+)</name>
        <dbReference type="ChEBI" id="CHEBI:29035"/>
    </cofactor>
</comment>
<dbReference type="InterPro" id="IPR015797">
    <property type="entry name" value="NUDIX_hydrolase-like_dom_sf"/>
</dbReference>
<evidence type="ECO:0000256" key="4">
    <source>
        <dbReference type="ARBA" id="ARBA00022801"/>
    </source>
</evidence>
<protein>
    <submittedName>
        <fullName evidence="8">NUDIX domain</fullName>
    </submittedName>
</protein>
<evidence type="ECO:0000256" key="2">
    <source>
        <dbReference type="ARBA" id="ARBA00001946"/>
    </source>
</evidence>
<dbReference type="Proteomes" id="UP001307889">
    <property type="component" value="Chromosome 5"/>
</dbReference>